<name>A0AAV4RZ51_9ARAC</name>
<protein>
    <submittedName>
        <fullName evidence="1">Uncharacterized protein</fullName>
    </submittedName>
</protein>
<organism evidence="1 2">
    <name type="scientific">Caerostris darwini</name>
    <dbReference type="NCBI Taxonomy" id="1538125"/>
    <lineage>
        <taxon>Eukaryota</taxon>
        <taxon>Metazoa</taxon>
        <taxon>Ecdysozoa</taxon>
        <taxon>Arthropoda</taxon>
        <taxon>Chelicerata</taxon>
        <taxon>Arachnida</taxon>
        <taxon>Araneae</taxon>
        <taxon>Araneomorphae</taxon>
        <taxon>Entelegynae</taxon>
        <taxon>Araneoidea</taxon>
        <taxon>Araneidae</taxon>
        <taxon>Caerostris</taxon>
    </lineage>
</organism>
<dbReference type="EMBL" id="BPLQ01006805">
    <property type="protein sequence ID" value="GIY25407.1"/>
    <property type="molecule type" value="Genomic_DNA"/>
</dbReference>
<evidence type="ECO:0000313" key="2">
    <source>
        <dbReference type="Proteomes" id="UP001054837"/>
    </source>
</evidence>
<accession>A0AAV4RZ51</accession>
<reference evidence="1 2" key="1">
    <citation type="submission" date="2021-06" db="EMBL/GenBank/DDBJ databases">
        <title>Caerostris darwini draft genome.</title>
        <authorList>
            <person name="Kono N."/>
            <person name="Arakawa K."/>
        </authorList>
    </citation>
    <scope>NUCLEOTIDE SEQUENCE [LARGE SCALE GENOMIC DNA]</scope>
</reference>
<dbReference type="Proteomes" id="UP001054837">
    <property type="component" value="Unassembled WGS sequence"/>
</dbReference>
<dbReference type="AlphaFoldDB" id="A0AAV4RZ51"/>
<keyword evidence="2" id="KW-1185">Reference proteome</keyword>
<gene>
    <name evidence="1" type="ORF">CDAR_126721</name>
</gene>
<proteinExistence type="predicted"/>
<comment type="caution">
    <text evidence="1">The sequence shown here is derived from an EMBL/GenBank/DDBJ whole genome shotgun (WGS) entry which is preliminary data.</text>
</comment>
<sequence>MPLSGLRPIPIGKNLQTPWDRHSDVVSFLLRTMTTATTTVMTTTTTIAHTIGTNTAGSLRMEKAPNDVEDVEARGGTVAESEKADYNQKTVIMLYV</sequence>
<evidence type="ECO:0000313" key="1">
    <source>
        <dbReference type="EMBL" id="GIY25407.1"/>
    </source>
</evidence>